<comment type="function">
    <text evidence="8">Initiates the restart of stalled replication forks, which reloads the replicative helicase on sites other than the origin of replication. Recognizes and binds to abandoned replication forks and remodels them to uncover a helicase loading site. Promotes assembly of the primosome at these replication forks.</text>
</comment>
<dbReference type="Gene3D" id="3.40.1440.60">
    <property type="entry name" value="PriA, 3(prime) DNA-binding domain"/>
    <property type="match status" value="1"/>
</dbReference>
<gene>
    <name evidence="8" type="primary">priA</name>
    <name evidence="11" type="ORF">GCM10022377_04330</name>
</gene>
<evidence type="ECO:0000256" key="2">
    <source>
        <dbReference type="ARBA" id="ARBA00022705"/>
    </source>
</evidence>
<feature type="region of interest" description="Disordered" evidence="9">
    <location>
        <begin position="137"/>
        <end position="176"/>
    </location>
</feature>
<evidence type="ECO:0000313" key="12">
    <source>
        <dbReference type="Proteomes" id="UP001501536"/>
    </source>
</evidence>
<proteinExistence type="inferred from homology"/>
<evidence type="ECO:0000256" key="6">
    <source>
        <dbReference type="ARBA" id="ARBA00022840"/>
    </source>
</evidence>
<feature type="domain" description="Primosomal protein N' 3' DNA-binding" evidence="10">
    <location>
        <begin position="33"/>
        <end position="131"/>
    </location>
</feature>
<evidence type="ECO:0000256" key="8">
    <source>
        <dbReference type="HAMAP-Rule" id="MF_00983"/>
    </source>
</evidence>
<comment type="cofactor">
    <cofactor evidence="8">
        <name>Zn(2+)</name>
        <dbReference type="ChEBI" id="CHEBI:29105"/>
    </cofactor>
    <text evidence="8">Binds 2 zinc ions per subunit.</text>
</comment>
<evidence type="ECO:0000256" key="9">
    <source>
        <dbReference type="SAM" id="MobiDB-lite"/>
    </source>
</evidence>
<dbReference type="InterPro" id="IPR042115">
    <property type="entry name" value="PriA_3primeBD_sf"/>
</dbReference>
<evidence type="ECO:0000256" key="5">
    <source>
        <dbReference type="ARBA" id="ARBA00022833"/>
    </source>
</evidence>
<feature type="binding site" evidence="8">
    <location>
        <position position="433"/>
    </location>
    <ligand>
        <name>Zn(2+)</name>
        <dbReference type="ChEBI" id="CHEBI:29105"/>
        <label>2</label>
    </ligand>
</feature>
<keyword evidence="12" id="KW-1185">Reference proteome</keyword>
<keyword evidence="7 8" id="KW-0238">DNA-binding</keyword>
<accession>A0ABP7CUH1</accession>
<dbReference type="RefSeq" id="WP_344879290.1">
    <property type="nucleotide sequence ID" value="NZ_BAABCJ010000001.1"/>
</dbReference>
<evidence type="ECO:0000256" key="1">
    <source>
        <dbReference type="ARBA" id="ARBA00022515"/>
    </source>
</evidence>
<protein>
    <recommendedName>
        <fullName evidence="8">Probable replication restart protein PriA</fullName>
    </recommendedName>
    <alternativeName>
        <fullName evidence="8">Putative ATP-dependent DNA helicase PriA</fullName>
    </alternativeName>
</protein>
<comment type="caution">
    <text evidence="8">As this protein does not have any detectable helicase domains, it probably does not have helicase activity.</text>
</comment>
<keyword evidence="3 8" id="KW-0479">Metal-binding</keyword>
<feature type="binding site" evidence="8">
    <location>
        <position position="436"/>
    </location>
    <ligand>
        <name>Zn(2+)</name>
        <dbReference type="ChEBI" id="CHEBI:29105"/>
        <label>2</label>
    </ligand>
</feature>
<keyword evidence="2 8" id="KW-0235">DNA replication</keyword>
<dbReference type="SUPFAM" id="SSF52540">
    <property type="entry name" value="P-loop containing nucleoside triphosphate hydrolases"/>
    <property type="match status" value="1"/>
</dbReference>
<sequence length="692" mass="73150">MDASQPSLLRGFDVSGPAPGGPKAAAEHPIARVLLETAVPHLDQLYDYLVPAELDAAAVPGARIRARFGGQELSGYIVERTDTAQPGLKLQPLRRVVSAEPVLAPDVLELCSAVAERYAGVVPDVVRAAVPPRAARVEKEALPPAPAADADGPSPGPSGGADATSPAQTPAPDADGVLARYDGGADFLAAVARGERARAVATLAPTHGWRTGLVAVTEAVAAARAAGRGAVVVVPDQRDVDRLCRHLDEHLGAGAYARLTADDGASERYRQFLALSRGRVRVAVGTRSAAFAPVRDVGLLVIWEDHDQSHAEPRAPYQHAREVLLLRSELQEAALLIAGTSRTPEAQRLVLTGWAAELALPRGELRRSAPRVLATSDSYQAERDPVLHAARLPRAAWQAAHDGLERGPVLVQVARTGFIPALRCERCREAARCLECNGPLALSEQGGTPQCRWCGVVAHGWACLACGAQRLRAASVGADRTAEELGRAFPRARVVSVTGANPRESVTGAGTLVVATPGAEPVAEGGYAAVLLLDGDRMLARDSLRSAEEVLHRWMAAAHLGRPSVDGGVVVVTAADSDPVRALVRGDAPGYAERELQQRRELGLPPAVRSAAVTGPSAAVERFVSRLDLPESVRRVGPVIVEDDDAVKHRWLLFFRHADGPSVTGQLRHLKAVFSANREPVVNVRVDGDTQL</sequence>
<comment type="similarity">
    <text evidence="8">Belongs to the helicase family. PriA subfamily.</text>
</comment>
<feature type="binding site" evidence="8">
    <location>
        <position position="427"/>
    </location>
    <ligand>
        <name>Zn(2+)</name>
        <dbReference type="ChEBI" id="CHEBI:29105"/>
        <label>1</label>
    </ligand>
</feature>
<keyword evidence="5 8" id="KW-0862">Zinc</keyword>
<organism evidence="11 12">
    <name type="scientific">Zhihengliuella alba</name>
    <dbReference type="NCBI Taxonomy" id="547018"/>
    <lineage>
        <taxon>Bacteria</taxon>
        <taxon>Bacillati</taxon>
        <taxon>Actinomycetota</taxon>
        <taxon>Actinomycetes</taxon>
        <taxon>Micrococcales</taxon>
        <taxon>Micrococcaceae</taxon>
        <taxon>Zhihengliuella</taxon>
    </lineage>
</organism>
<feature type="binding site" evidence="8">
    <location>
        <position position="451"/>
    </location>
    <ligand>
        <name>Zn(2+)</name>
        <dbReference type="ChEBI" id="CHEBI:29105"/>
        <label>2</label>
    </ligand>
</feature>
<dbReference type="InterPro" id="IPR027417">
    <property type="entry name" value="P-loop_NTPase"/>
</dbReference>
<dbReference type="PANTHER" id="PTHR30580">
    <property type="entry name" value="PRIMOSOMAL PROTEIN N"/>
    <property type="match status" value="1"/>
</dbReference>
<keyword evidence="4 8" id="KW-0547">Nucleotide-binding</keyword>
<dbReference type="InterPro" id="IPR041222">
    <property type="entry name" value="PriA_3primeBD"/>
</dbReference>
<feature type="binding site" evidence="8">
    <location>
        <position position="463"/>
    </location>
    <ligand>
        <name>Zn(2+)</name>
        <dbReference type="ChEBI" id="CHEBI:29105"/>
        <label>1</label>
    </ligand>
</feature>
<dbReference type="InterPro" id="IPR005259">
    <property type="entry name" value="PriA"/>
</dbReference>
<dbReference type="Gene3D" id="3.40.50.300">
    <property type="entry name" value="P-loop containing nucleotide triphosphate hydrolases"/>
    <property type="match status" value="1"/>
</dbReference>
<reference evidence="12" key="1">
    <citation type="journal article" date="2019" name="Int. J. Syst. Evol. Microbiol.">
        <title>The Global Catalogue of Microorganisms (GCM) 10K type strain sequencing project: providing services to taxonomists for standard genome sequencing and annotation.</title>
        <authorList>
            <consortium name="The Broad Institute Genomics Platform"/>
            <consortium name="The Broad Institute Genome Sequencing Center for Infectious Disease"/>
            <person name="Wu L."/>
            <person name="Ma J."/>
        </authorList>
    </citation>
    <scope>NUCLEOTIDE SEQUENCE [LARGE SCALE GENOMIC DNA]</scope>
    <source>
        <strain evidence="12">JCM 16961</strain>
    </source>
</reference>
<keyword evidence="1 8" id="KW-0639">Primosome</keyword>
<feature type="binding site" evidence="8">
    <location>
        <position position="454"/>
    </location>
    <ligand>
        <name>Zn(2+)</name>
        <dbReference type="ChEBI" id="CHEBI:29105"/>
        <label>2</label>
    </ligand>
</feature>
<dbReference type="Pfam" id="PF17764">
    <property type="entry name" value="PriA_3primeBD"/>
    <property type="match status" value="1"/>
</dbReference>
<feature type="binding site" evidence="8">
    <location>
        <position position="424"/>
    </location>
    <ligand>
        <name>Zn(2+)</name>
        <dbReference type="ChEBI" id="CHEBI:29105"/>
        <label>1</label>
    </ligand>
</feature>
<keyword evidence="6 8" id="KW-0067">ATP-binding</keyword>
<evidence type="ECO:0000259" key="10">
    <source>
        <dbReference type="Pfam" id="PF17764"/>
    </source>
</evidence>
<dbReference type="HAMAP" id="MF_00983">
    <property type="entry name" value="PriA"/>
    <property type="match status" value="1"/>
</dbReference>
<evidence type="ECO:0000256" key="4">
    <source>
        <dbReference type="ARBA" id="ARBA00022741"/>
    </source>
</evidence>
<evidence type="ECO:0000256" key="3">
    <source>
        <dbReference type="ARBA" id="ARBA00022723"/>
    </source>
</evidence>
<name>A0ABP7CUH1_9MICC</name>
<comment type="caution">
    <text evidence="11">The sequence shown here is derived from an EMBL/GenBank/DDBJ whole genome shotgun (WGS) entry which is preliminary data.</text>
</comment>
<evidence type="ECO:0000256" key="7">
    <source>
        <dbReference type="ARBA" id="ARBA00023125"/>
    </source>
</evidence>
<comment type="subunit">
    <text evidence="8">Component of the replication restart primosome.</text>
</comment>
<dbReference type="EMBL" id="BAABCJ010000001">
    <property type="protein sequence ID" value="GAA3694746.1"/>
    <property type="molecule type" value="Genomic_DNA"/>
</dbReference>
<feature type="binding site" evidence="8">
    <location>
        <position position="466"/>
    </location>
    <ligand>
        <name>Zn(2+)</name>
        <dbReference type="ChEBI" id="CHEBI:29105"/>
        <label>1</label>
    </ligand>
</feature>
<dbReference type="PANTHER" id="PTHR30580:SF0">
    <property type="entry name" value="PRIMOSOMAL PROTEIN N"/>
    <property type="match status" value="1"/>
</dbReference>
<evidence type="ECO:0000313" key="11">
    <source>
        <dbReference type="EMBL" id="GAA3694746.1"/>
    </source>
</evidence>
<dbReference type="Proteomes" id="UP001501536">
    <property type="component" value="Unassembled WGS sequence"/>
</dbReference>
<feature type="region of interest" description="Disordered" evidence="9">
    <location>
        <begin position="1"/>
        <end position="25"/>
    </location>
</feature>